<dbReference type="Proteomes" id="UP001147733">
    <property type="component" value="Unassembled WGS sequence"/>
</dbReference>
<keyword evidence="2" id="KW-1185">Reference proteome</keyword>
<name>A0A9W9P5W9_PENCI</name>
<dbReference type="RefSeq" id="XP_056502157.1">
    <property type="nucleotide sequence ID" value="XM_056642745.1"/>
</dbReference>
<comment type="caution">
    <text evidence="1">The sequence shown here is derived from an EMBL/GenBank/DDBJ whole genome shotgun (WGS) entry which is preliminary data.</text>
</comment>
<dbReference type="GeneID" id="81381912"/>
<evidence type="ECO:0000313" key="2">
    <source>
        <dbReference type="Proteomes" id="UP001147733"/>
    </source>
</evidence>
<dbReference type="AlphaFoldDB" id="A0A9W9P5W9"/>
<protein>
    <submittedName>
        <fullName evidence="1">Uncharacterized protein</fullName>
    </submittedName>
</protein>
<dbReference type="OrthoDB" id="432970at2759"/>
<evidence type="ECO:0000313" key="1">
    <source>
        <dbReference type="EMBL" id="KAJ5234657.1"/>
    </source>
</evidence>
<reference evidence="1" key="2">
    <citation type="journal article" date="2023" name="IMA Fungus">
        <title>Comparative genomic study of the Penicillium genus elucidates a diverse pangenome and 15 lateral gene transfer events.</title>
        <authorList>
            <person name="Petersen C."/>
            <person name="Sorensen T."/>
            <person name="Nielsen M.R."/>
            <person name="Sondergaard T.E."/>
            <person name="Sorensen J.L."/>
            <person name="Fitzpatrick D.A."/>
            <person name="Frisvad J.C."/>
            <person name="Nielsen K.L."/>
        </authorList>
    </citation>
    <scope>NUCLEOTIDE SEQUENCE</scope>
    <source>
        <strain evidence="1">IBT 23319</strain>
    </source>
</reference>
<accession>A0A9W9P5W9</accession>
<dbReference type="EMBL" id="JAPQKT010000003">
    <property type="protein sequence ID" value="KAJ5234657.1"/>
    <property type="molecule type" value="Genomic_DNA"/>
</dbReference>
<organism evidence="1 2">
    <name type="scientific">Penicillium citrinum</name>
    <dbReference type="NCBI Taxonomy" id="5077"/>
    <lineage>
        <taxon>Eukaryota</taxon>
        <taxon>Fungi</taxon>
        <taxon>Dikarya</taxon>
        <taxon>Ascomycota</taxon>
        <taxon>Pezizomycotina</taxon>
        <taxon>Eurotiomycetes</taxon>
        <taxon>Eurotiomycetidae</taxon>
        <taxon>Eurotiales</taxon>
        <taxon>Aspergillaceae</taxon>
        <taxon>Penicillium</taxon>
    </lineage>
</organism>
<reference evidence="1" key="1">
    <citation type="submission" date="2022-11" db="EMBL/GenBank/DDBJ databases">
        <authorList>
            <person name="Petersen C."/>
        </authorList>
    </citation>
    <scope>NUCLEOTIDE SEQUENCE</scope>
    <source>
        <strain evidence="1">IBT 23319</strain>
    </source>
</reference>
<sequence>MINAYRLRLDDDSKFLNVLHEDTIFTTTNIQGLTVLDRFIQMAELEGLMPGWWNSNEMTVCIATGSSEGWSSTKRKITIKDVNEHYGDPLMGLQLRIFGEQVIGKELIHDHLVKILEIQVILEQCSEFLSHHHETKEGTKTDASS</sequence>
<gene>
    <name evidence="1" type="ORF">N7469_003825</name>
</gene>
<proteinExistence type="predicted"/>